<dbReference type="Pfam" id="PF05977">
    <property type="entry name" value="MFS_3"/>
    <property type="match status" value="1"/>
</dbReference>
<evidence type="ECO:0000313" key="10">
    <source>
        <dbReference type="Proteomes" id="UP001597347"/>
    </source>
</evidence>
<keyword evidence="6 7" id="KW-0472">Membrane</keyword>
<dbReference type="PANTHER" id="PTHR23513:SF11">
    <property type="entry name" value="STAPHYLOFERRIN A TRANSPORTER"/>
    <property type="match status" value="1"/>
</dbReference>
<feature type="transmembrane region" description="Helical" evidence="7">
    <location>
        <begin position="18"/>
        <end position="34"/>
    </location>
</feature>
<dbReference type="InterPro" id="IPR010290">
    <property type="entry name" value="TM_effector"/>
</dbReference>
<feature type="domain" description="Major facilitator superfamily (MFS) profile" evidence="8">
    <location>
        <begin position="1"/>
        <end position="401"/>
    </location>
</feature>
<feature type="transmembrane region" description="Helical" evidence="7">
    <location>
        <begin position="288"/>
        <end position="308"/>
    </location>
</feature>
<evidence type="ECO:0000256" key="7">
    <source>
        <dbReference type="SAM" id="Phobius"/>
    </source>
</evidence>
<accession>A0ABW4LEW6</accession>
<feature type="transmembrane region" description="Helical" evidence="7">
    <location>
        <begin position="54"/>
        <end position="77"/>
    </location>
</feature>
<keyword evidence="2" id="KW-0813">Transport</keyword>
<sequence length="407" mass="41943">MTAIASGSMFRSLRVRDYRLWASGAIVSNVGTWMQRTAQDWIVLTRLTQHDAFAVGVTTALQFGPQLLLLPVTGLVADRVPRRTLLLCTQAVMGVLALALGLLVVTDSVTLAQVYVFAFLGGCTAAFDAPARQSFVSDLVGQEHVSNAVALNSASFNLARLLGPAVAGLLIEVIGTGWVFLLNAVSFAAVLASLRAIRPVPDERPARPRGLREAAAGLQTVVRRPDLLVVFGMVAVMGTFGLNFPIYASTMAVLFHQGASGYGLLSSALAVGAVAGALLSARRSAPRTALMTVGAAVFAAGLVVGALAPSYLVLALALPFVGVASQTFMTTANGIVQLGVDAVVRGRVMALYMATVMGGTIVGGPVVGWVANALGPREGLMVGALAGVAAAATGLVRQRRTAHAVAA</sequence>
<gene>
    <name evidence="9" type="ORF">ACFSBI_07050</name>
</gene>
<dbReference type="RefSeq" id="WP_377933415.1">
    <property type="nucleotide sequence ID" value="NZ_JBHUEA010000008.1"/>
</dbReference>
<keyword evidence="4 7" id="KW-0812">Transmembrane</keyword>
<evidence type="ECO:0000256" key="4">
    <source>
        <dbReference type="ARBA" id="ARBA00022692"/>
    </source>
</evidence>
<organism evidence="9 10">
    <name type="scientific">Amnibacterium endophyticum</name>
    <dbReference type="NCBI Taxonomy" id="2109337"/>
    <lineage>
        <taxon>Bacteria</taxon>
        <taxon>Bacillati</taxon>
        <taxon>Actinomycetota</taxon>
        <taxon>Actinomycetes</taxon>
        <taxon>Micrococcales</taxon>
        <taxon>Microbacteriaceae</taxon>
        <taxon>Amnibacterium</taxon>
    </lineage>
</organism>
<evidence type="ECO:0000256" key="5">
    <source>
        <dbReference type="ARBA" id="ARBA00022989"/>
    </source>
</evidence>
<evidence type="ECO:0000259" key="8">
    <source>
        <dbReference type="PROSITE" id="PS50850"/>
    </source>
</evidence>
<feature type="transmembrane region" description="Helical" evidence="7">
    <location>
        <begin position="379"/>
        <end position="396"/>
    </location>
</feature>
<dbReference type="Proteomes" id="UP001597347">
    <property type="component" value="Unassembled WGS sequence"/>
</dbReference>
<comment type="caution">
    <text evidence="9">The sequence shown here is derived from an EMBL/GenBank/DDBJ whole genome shotgun (WGS) entry which is preliminary data.</text>
</comment>
<keyword evidence="10" id="KW-1185">Reference proteome</keyword>
<dbReference type="InterPro" id="IPR020846">
    <property type="entry name" value="MFS_dom"/>
</dbReference>
<evidence type="ECO:0000256" key="1">
    <source>
        <dbReference type="ARBA" id="ARBA00004651"/>
    </source>
</evidence>
<feature type="transmembrane region" description="Helical" evidence="7">
    <location>
        <begin position="348"/>
        <end position="367"/>
    </location>
</feature>
<dbReference type="Gene3D" id="1.20.1250.20">
    <property type="entry name" value="MFS general substrate transporter like domains"/>
    <property type="match status" value="1"/>
</dbReference>
<dbReference type="EMBL" id="JBHUEA010000008">
    <property type="protein sequence ID" value="MFD1721303.1"/>
    <property type="molecule type" value="Genomic_DNA"/>
</dbReference>
<dbReference type="PANTHER" id="PTHR23513">
    <property type="entry name" value="INTEGRAL MEMBRANE EFFLUX PROTEIN-RELATED"/>
    <property type="match status" value="1"/>
</dbReference>
<evidence type="ECO:0000256" key="6">
    <source>
        <dbReference type="ARBA" id="ARBA00023136"/>
    </source>
</evidence>
<keyword evidence="3" id="KW-1003">Cell membrane</keyword>
<evidence type="ECO:0000256" key="3">
    <source>
        <dbReference type="ARBA" id="ARBA00022475"/>
    </source>
</evidence>
<dbReference type="PROSITE" id="PS50850">
    <property type="entry name" value="MFS"/>
    <property type="match status" value="1"/>
</dbReference>
<evidence type="ECO:0000313" key="9">
    <source>
        <dbReference type="EMBL" id="MFD1721303.1"/>
    </source>
</evidence>
<dbReference type="SUPFAM" id="SSF103473">
    <property type="entry name" value="MFS general substrate transporter"/>
    <property type="match status" value="1"/>
</dbReference>
<name>A0ABW4LEW6_9MICO</name>
<dbReference type="CDD" id="cd06173">
    <property type="entry name" value="MFS_MefA_like"/>
    <property type="match status" value="1"/>
</dbReference>
<evidence type="ECO:0000256" key="2">
    <source>
        <dbReference type="ARBA" id="ARBA00022448"/>
    </source>
</evidence>
<comment type="subcellular location">
    <subcellularLocation>
        <location evidence="1">Cell membrane</location>
        <topology evidence="1">Multi-pass membrane protein</topology>
    </subcellularLocation>
</comment>
<proteinExistence type="predicted"/>
<keyword evidence="5 7" id="KW-1133">Transmembrane helix</keyword>
<feature type="transmembrane region" description="Helical" evidence="7">
    <location>
        <begin position="314"/>
        <end position="336"/>
    </location>
</feature>
<protein>
    <submittedName>
        <fullName evidence="9">MFS transporter</fullName>
    </submittedName>
</protein>
<dbReference type="InterPro" id="IPR036259">
    <property type="entry name" value="MFS_trans_sf"/>
</dbReference>
<feature type="transmembrane region" description="Helical" evidence="7">
    <location>
        <begin position="227"/>
        <end position="247"/>
    </location>
</feature>
<reference evidence="10" key="1">
    <citation type="journal article" date="2019" name="Int. J. Syst. Evol. Microbiol.">
        <title>The Global Catalogue of Microorganisms (GCM) 10K type strain sequencing project: providing services to taxonomists for standard genome sequencing and annotation.</title>
        <authorList>
            <consortium name="The Broad Institute Genomics Platform"/>
            <consortium name="The Broad Institute Genome Sequencing Center for Infectious Disease"/>
            <person name="Wu L."/>
            <person name="Ma J."/>
        </authorList>
    </citation>
    <scope>NUCLEOTIDE SEQUENCE [LARGE SCALE GENOMIC DNA]</scope>
    <source>
        <strain evidence="10">CGMCC 1.12471</strain>
    </source>
</reference>
<feature type="transmembrane region" description="Helical" evidence="7">
    <location>
        <begin position="259"/>
        <end position="281"/>
    </location>
</feature>